<organism evidence="5 6">
    <name type="scientific">Cinara cedri</name>
    <dbReference type="NCBI Taxonomy" id="506608"/>
    <lineage>
        <taxon>Eukaryota</taxon>
        <taxon>Metazoa</taxon>
        <taxon>Ecdysozoa</taxon>
        <taxon>Arthropoda</taxon>
        <taxon>Hexapoda</taxon>
        <taxon>Insecta</taxon>
        <taxon>Pterygota</taxon>
        <taxon>Neoptera</taxon>
        <taxon>Paraneoptera</taxon>
        <taxon>Hemiptera</taxon>
        <taxon>Sternorrhyncha</taxon>
        <taxon>Aphidomorpha</taxon>
        <taxon>Aphidoidea</taxon>
        <taxon>Aphididae</taxon>
        <taxon>Lachninae</taxon>
        <taxon>Cinara</taxon>
    </lineage>
</organism>
<evidence type="ECO:0000256" key="2">
    <source>
        <dbReference type="ARBA" id="ARBA00022692"/>
    </source>
</evidence>
<sequence>MFSLEGDDKANRGMLNSFPKVPSPYLNFDPQLLPQSSQPEYIFLEGAGSKQRGRFELSFTEIGTSCLIGATLGSVRGLYSGIKMTSMENQTSTYNRTQILNSVFKNGARLANTFGTISVYYSIFGIILEKTRGCEDELNTIVAGTSTGLLYKSTSGLKRCGIGGLAGFCLATAFSLITSKEKLKEIGTNLF</sequence>
<gene>
    <name evidence="5" type="ORF">CINCED_3A014352</name>
</gene>
<comment type="subcellular location">
    <subcellularLocation>
        <location evidence="1">Membrane</location>
        <topology evidence="1">Multi-pass membrane protein</topology>
    </subcellularLocation>
</comment>
<keyword evidence="6" id="KW-1185">Reference proteome</keyword>
<dbReference type="PANTHER" id="PTHR15371">
    <property type="entry name" value="TIM23"/>
    <property type="match status" value="1"/>
</dbReference>
<dbReference type="Proteomes" id="UP000325440">
    <property type="component" value="Unassembled WGS sequence"/>
</dbReference>
<evidence type="ECO:0000313" key="5">
    <source>
        <dbReference type="EMBL" id="VVC34775.1"/>
    </source>
</evidence>
<keyword evidence="3" id="KW-1133">Transmembrane helix</keyword>
<dbReference type="Pfam" id="PF02466">
    <property type="entry name" value="Tim17"/>
    <property type="match status" value="1"/>
</dbReference>
<dbReference type="GO" id="GO:0005744">
    <property type="term" value="C:TIM23 mitochondrial import inner membrane translocase complex"/>
    <property type="evidence" value="ECO:0007669"/>
    <property type="project" value="TreeGrafter"/>
</dbReference>
<evidence type="ECO:0000256" key="4">
    <source>
        <dbReference type="ARBA" id="ARBA00023136"/>
    </source>
</evidence>
<name>A0A5E4MT43_9HEMI</name>
<protein>
    <submittedName>
        <fullName evidence="5">Mitochondrial inner membrane translocase subunit Tim17/Tim22/Tim23/peroxisomal protein PMP24</fullName>
    </submittedName>
</protein>
<accession>A0A5E4MT43</accession>
<dbReference type="GO" id="GO:0008320">
    <property type="term" value="F:protein transmembrane transporter activity"/>
    <property type="evidence" value="ECO:0007669"/>
    <property type="project" value="TreeGrafter"/>
</dbReference>
<dbReference type="GO" id="GO:0030150">
    <property type="term" value="P:protein import into mitochondrial matrix"/>
    <property type="evidence" value="ECO:0007669"/>
    <property type="project" value="TreeGrafter"/>
</dbReference>
<dbReference type="OrthoDB" id="159299at2759"/>
<proteinExistence type="predicted"/>
<dbReference type="AlphaFoldDB" id="A0A5E4MT43"/>
<dbReference type="PANTHER" id="PTHR15371:SF0">
    <property type="entry name" value="SD19278P"/>
    <property type="match status" value="1"/>
</dbReference>
<evidence type="ECO:0000256" key="1">
    <source>
        <dbReference type="ARBA" id="ARBA00004141"/>
    </source>
</evidence>
<evidence type="ECO:0000256" key="3">
    <source>
        <dbReference type="ARBA" id="ARBA00022989"/>
    </source>
</evidence>
<dbReference type="EMBL" id="CABPRJ010001014">
    <property type="protein sequence ID" value="VVC34775.1"/>
    <property type="molecule type" value="Genomic_DNA"/>
</dbReference>
<keyword evidence="2" id="KW-0812">Transmembrane</keyword>
<dbReference type="InterPro" id="IPR045238">
    <property type="entry name" value="Tim23-like"/>
</dbReference>
<reference evidence="5 6" key="1">
    <citation type="submission" date="2019-08" db="EMBL/GenBank/DDBJ databases">
        <authorList>
            <person name="Alioto T."/>
            <person name="Alioto T."/>
            <person name="Gomez Garrido J."/>
        </authorList>
    </citation>
    <scope>NUCLEOTIDE SEQUENCE [LARGE SCALE GENOMIC DNA]</scope>
</reference>
<evidence type="ECO:0000313" key="6">
    <source>
        <dbReference type="Proteomes" id="UP000325440"/>
    </source>
</evidence>
<keyword evidence="4" id="KW-0472">Membrane</keyword>